<sequence length="123" mass="14131">MDKKRKHPTYIAGGGDRIYCCKTCHSHLLSQRDVISRAFHGRHGPAYLVDSLINVSAGVKEERMLLTGMHTVADVSCNVCATKLGWRYLEAAEESQKYKEMKYIVEKAKISRETIWQIHEYML</sequence>
<evidence type="ECO:0000313" key="7">
    <source>
        <dbReference type="Proteomes" id="UP000027586"/>
    </source>
</evidence>
<dbReference type="VEuPathDB" id="FungiDB:LCOR_09756.1"/>
<dbReference type="InterPro" id="IPR004910">
    <property type="entry name" value="Yippee/Mis18/Cereblon"/>
</dbReference>
<dbReference type="Pfam" id="PF03226">
    <property type="entry name" value="Yippee-Mis18"/>
    <property type="match status" value="1"/>
</dbReference>
<comment type="caution">
    <text evidence="6">The sequence shown here is derived from an EMBL/GenBank/DDBJ whole genome shotgun (WGS) entry which is preliminary data.</text>
</comment>
<dbReference type="AlphaFoldDB" id="A0A068S9B5"/>
<proteinExistence type="inferred from homology"/>
<dbReference type="GO" id="GO:0046872">
    <property type="term" value="F:metal ion binding"/>
    <property type="evidence" value="ECO:0007669"/>
    <property type="project" value="UniProtKB-KW"/>
</dbReference>
<dbReference type="PANTHER" id="PTHR13848">
    <property type="entry name" value="PROTEIN YIPPEE-LIKE CG15309-RELATED"/>
    <property type="match status" value="1"/>
</dbReference>
<reference evidence="6" key="1">
    <citation type="submission" date="2013-08" db="EMBL/GenBank/DDBJ databases">
        <title>Gene expansion shapes genome architecture in the human pathogen Lichtheimia corymbifera: an evolutionary genomics analysis in the ancient terrestrial Mucorales (Mucoromycotina).</title>
        <authorList>
            <person name="Schwartze V.U."/>
            <person name="Winter S."/>
            <person name="Shelest E."/>
            <person name="Marcet-Houben M."/>
            <person name="Horn F."/>
            <person name="Wehner S."/>
            <person name="Hoffmann K."/>
            <person name="Riege K."/>
            <person name="Sammeth M."/>
            <person name="Nowrousian M."/>
            <person name="Valiante V."/>
            <person name="Linde J."/>
            <person name="Jacobsen I.D."/>
            <person name="Marz M."/>
            <person name="Brakhage A.A."/>
            <person name="Gabaldon T."/>
            <person name="Bocker S."/>
            <person name="Voigt K."/>
        </authorList>
    </citation>
    <scope>NUCLEOTIDE SEQUENCE [LARGE SCALE GENOMIC DNA]</scope>
    <source>
        <strain evidence="6">FSU 9682</strain>
    </source>
</reference>
<keyword evidence="3" id="KW-0862">Zinc</keyword>
<protein>
    <recommendedName>
        <fullName evidence="4">Protein yippee-like</fullName>
    </recommendedName>
</protein>
<gene>
    <name evidence="6" type="ORF">LCOR_09756.1</name>
</gene>
<evidence type="ECO:0000256" key="1">
    <source>
        <dbReference type="ARBA" id="ARBA00005613"/>
    </source>
</evidence>
<dbReference type="STRING" id="1263082.A0A068S9B5"/>
<evidence type="ECO:0000256" key="4">
    <source>
        <dbReference type="RuleBase" id="RU110713"/>
    </source>
</evidence>
<comment type="similarity">
    <text evidence="1 4">Belongs to the yippee family.</text>
</comment>
<evidence type="ECO:0000256" key="3">
    <source>
        <dbReference type="ARBA" id="ARBA00022833"/>
    </source>
</evidence>
<dbReference type="PROSITE" id="PS51792">
    <property type="entry name" value="YIPPEE"/>
    <property type="match status" value="1"/>
</dbReference>
<dbReference type="EMBL" id="CBTN010000062">
    <property type="protein sequence ID" value="CDH58909.1"/>
    <property type="molecule type" value="Genomic_DNA"/>
</dbReference>
<evidence type="ECO:0000313" key="6">
    <source>
        <dbReference type="EMBL" id="CDH58909.1"/>
    </source>
</evidence>
<dbReference type="InterPro" id="IPR039058">
    <property type="entry name" value="Yippee_fam"/>
</dbReference>
<dbReference type="Proteomes" id="UP000027586">
    <property type="component" value="Unassembled WGS sequence"/>
</dbReference>
<accession>A0A068S9B5</accession>
<dbReference type="OrthoDB" id="6407410at2759"/>
<evidence type="ECO:0000259" key="5">
    <source>
        <dbReference type="PROSITE" id="PS51792"/>
    </source>
</evidence>
<organism evidence="6 7">
    <name type="scientific">Lichtheimia corymbifera JMRC:FSU:9682</name>
    <dbReference type="NCBI Taxonomy" id="1263082"/>
    <lineage>
        <taxon>Eukaryota</taxon>
        <taxon>Fungi</taxon>
        <taxon>Fungi incertae sedis</taxon>
        <taxon>Mucoromycota</taxon>
        <taxon>Mucoromycotina</taxon>
        <taxon>Mucoromycetes</taxon>
        <taxon>Mucorales</taxon>
        <taxon>Lichtheimiaceae</taxon>
        <taxon>Lichtheimia</taxon>
    </lineage>
</organism>
<dbReference type="InterPro" id="IPR034751">
    <property type="entry name" value="Yippee"/>
</dbReference>
<evidence type="ECO:0000256" key="2">
    <source>
        <dbReference type="ARBA" id="ARBA00022723"/>
    </source>
</evidence>
<name>A0A068S9B5_9FUNG</name>
<feature type="domain" description="Yippee" evidence="5">
    <location>
        <begin position="17"/>
        <end position="114"/>
    </location>
</feature>
<keyword evidence="2" id="KW-0479">Metal-binding</keyword>
<keyword evidence="7" id="KW-1185">Reference proteome</keyword>